<proteinExistence type="predicted"/>
<keyword evidence="2" id="KW-1185">Reference proteome</keyword>
<dbReference type="EMBL" id="BMQJ01000045">
    <property type="protein sequence ID" value="GGQ35891.1"/>
    <property type="molecule type" value="Genomic_DNA"/>
</dbReference>
<protein>
    <submittedName>
        <fullName evidence="1">Uncharacterized protein</fullName>
    </submittedName>
</protein>
<organism evidence="1 2">
    <name type="scientific">Streptosporangium pseudovulgare</name>
    <dbReference type="NCBI Taxonomy" id="35765"/>
    <lineage>
        <taxon>Bacteria</taxon>
        <taxon>Bacillati</taxon>
        <taxon>Actinomycetota</taxon>
        <taxon>Actinomycetes</taxon>
        <taxon>Streptosporangiales</taxon>
        <taxon>Streptosporangiaceae</taxon>
        <taxon>Streptosporangium</taxon>
    </lineage>
</organism>
<reference evidence="2" key="1">
    <citation type="journal article" date="2019" name="Int. J. Syst. Evol. Microbiol.">
        <title>The Global Catalogue of Microorganisms (GCM) 10K type strain sequencing project: providing services to taxonomists for standard genome sequencing and annotation.</title>
        <authorList>
            <consortium name="The Broad Institute Genomics Platform"/>
            <consortium name="The Broad Institute Genome Sequencing Center for Infectious Disease"/>
            <person name="Wu L."/>
            <person name="Ma J."/>
        </authorList>
    </citation>
    <scope>NUCLEOTIDE SEQUENCE [LARGE SCALE GENOMIC DNA]</scope>
    <source>
        <strain evidence="2">JCM 3115</strain>
    </source>
</reference>
<evidence type="ECO:0000313" key="1">
    <source>
        <dbReference type="EMBL" id="GGQ35891.1"/>
    </source>
</evidence>
<accession>A0ABQ2RNM5</accession>
<gene>
    <name evidence="1" type="ORF">GCM10010140_77330</name>
</gene>
<sequence>MDSHRDGTLPALVIHEGIALTEDGRLSVDGAPIAPGRYRLHLCAGGAERSPVLAGADNDDGFEAISVAKLLSDAS</sequence>
<comment type="caution">
    <text evidence="1">The sequence shown here is derived from an EMBL/GenBank/DDBJ whole genome shotgun (WGS) entry which is preliminary data.</text>
</comment>
<evidence type="ECO:0000313" key="2">
    <source>
        <dbReference type="Proteomes" id="UP000611554"/>
    </source>
</evidence>
<dbReference type="Proteomes" id="UP000611554">
    <property type="component" value="Unassembled WGS sequence"/>
</dbReference>
<name>A0ABQ2RNM5_9ACTN</name>